<dbReference type="RefSeq" id="XP_019055595.1">
    <property type="nucleotide sequence ID" value="XM_019200050.1"/>
</dbReference>
<sequence length="727" mass="81039">MRPAVNQTETLVKLNSRIAQLTRSHQNSEALQLFNQIHSASHHRPDKYTLTSALSACANLQDIVAGDQLHAYVIRAGFRDYTHIGNTLLSLYAKLNDLNSVSRVFNDITAPDAYTWTTLLSAYTKLGQVNHACQLFNEMPQAQGNVSVWNSMITGCVENGHQEVAFVMFRQMHFLGIRHDNYTFASILSACDSSELLDFGRQVHSLVIRTGFLLRLSVLNAQLTMYFNCGMVEDAIMLFEETESTKRNQITCNAMIAGLASRGRDVEALMIFKEMQENHLVPNERTFTSVISSCSSTGMVKLGHQLHALAIKMGFQTCTYVNNAMITMYSICGDLGAASIVFETLECKDPISWNSMITGYAQGNLQTSAIMVYMQMQRAGIQPDEFTVGSLVANSDCLEFIEMMQATMVKNRLIQNNQVCNALISVYSKHAQMKQAFRIFDAMLSRNLISWNTVMCGCLYNGLPNLGLDLFHKLQISELKPDLYSLSIVLSICANRSILRHGKQVHAYIIRAGFGLETPLGNTLISFYAECGDLDWSAKVFSGMMERDIVSWNAMISAYAHHGEGKKAIACFKKMWESGEKLDQTTFTAVLSACSHAGLVDDGRLIFASMMDHHGISPGVDHYSCIIDLLGRAGHLDEAERLINTMPFQADPKIWWAILSSCQIHGNARLGRIAAGFLLEIETENPAVYVLLSNIIAATGHWEEAANIRELMRKNRMIKQPGCSWVE</sequence>
<dbReference type="OMA" id="SCAAYGN"/>
<dbReference type="eggNOG" id="KOG4197">
    <property type="taxonomic scope" value="Eukaryota"/>
</dbReference>
<evidence type="ECO:0000256" key="1">
    <source>
        <dbReference type="ARBA" id="ARBA00022737"/>
    </source>
</evidence>
<dbReference type="Pfam" id="PF20431">
    <property type="entry name" value="E_motif"/>
    <property type="match status" value="1"/>
</dbReference>
<organism evidence="3 5">
    <name type="scientific">Nelumbo nucifera</name>
    <name type="common">Sacred lotus</name>
    <dbReference type="NCBI Taxonomy" id="4432"/>
    <lineage>
        <taxon>Eukaryota</taxon>
        <taxon>Viridiplantae</taxon>
        <taxon>Streptophyta</taxon>
        <taxon>Embryophyta</taxon>
        <taxon>Tracheophyta</taxon>
        <taxon>Spermatophyta</taxon>
        <taxon>Magnoliopsida</taxon>
        <taxon>Proteales</taxon>
        <taxon>Nelumbonaceae</taxon>
        <taxon>Nelumbo</taxon>
    </lineage>
</organism>
<keyword evidence="1" id="KW-0677">Repeat</keyword>
<dbReference type="FunFam" id="1.25.40.10:FF:000344">
    <property type="entry name" value="Pentatricopeptide repeat-containing protein"/>
    <property type="match status" value="1"/>
</dbReference>
<dbReference type="RefSeq" id="XP_010276285.1">
    <property type="nucleotide sequence ID" value="XM_010277983.2"/>
</dbReference>
<dbReference type="PANTHER" id="PTHR24015">
    <property type="entry name" value="OS07G0578800 PROTEIN-RELATED"/>
    <property type="match status" value="1"/>
</dbReference>
<dbReference type="GO" id="GO:0009451">
    <property type="term" value="P:RNA modification"/>
    <property type="evidence" value="ECO:0007669"/>
    <property type="project" value="InterPro"/>
</dbReference>
<feature type="repeat" description="PPR" evidence="2">
    <location>
        <begin position="416"/>
        <end position="450"/>
    </location>
</feature>
<feature type="repeat" description="PPR" evidence="2">
    <location>
        <begin position="248"/>
        <end position="282"/>
    </location>
</feature>
<dbReference type="InterPro" id="IPR002885">
    <property type="entry name" value="PPR_rpt"/>
</dbReference>
<feature type="repeat" description="PPR" evidence="2">
    <location>
        <begin position="583"/>
        <end position="618"/>
    </location>
</feature>
<feature type="repeat" description="PPR" evidence="2">
    <location>
        <begin position="349"/>
        <end position="383"/>
    </location>
</feature>
<dbReference type="GO" id="GO:0003723">
    <property type="term" value="F:RNA binding"/>
    <property type="evidence" value="ECO:0007669"/>
    <property type="project" value="InterPro"/>
</dbReference>
<evidence type="ECO:0000313" key="5">
    <source>
        <dbReference type="RefSeq" id="XP_019055595.1"/>
    </source>
</evidence>
<dbReference type="Pfam" id="PF01535">
    <property type="entry name" value="PPR"/>
    <property type="match status" value="2"/>
</dbReference>
<dbReference type="OrthoDB" id="751155at2759"/>
<feature type="repeat" description="PPR" evidence="2">
    <location>
        <begin position="548"/>
        <end position="582"/>
    </location>
</feature>
<accession>A0A1U8QBV1</accession>
<reference evidence="4 5" key="1">
    <citation type="submission" date="2025-04" db="UniProtKB">
        <authorList>
            <consortium name="RefSeq"/>
        </authorList>
    </citation>
    <scope>IDENTIFICATION</scope>
</reference>
<evidence type="ECO:0000313" key="3">
    <source>
        <dbReference type="Proteomes" id="UP000189703"/>
    </source>
</evidence>
<dbReference type="FunFam" id="1.25.40.10:FF:000090">
    <property type="entry name" value="Pentatricopeptide repeat-containing protein, chloroplastic"/>
    <property type="match status" value="1"/>
</dbReference>
<dbReference type="Pfam" id="PF12854">
    <property type="entry name" value="PPR_1"/>
    <property type="match status" value="1"/>
</dbReference>
<name>A0A1U8QBV1_NELNU</name>
<feature type="repeat" description="PPR" evidence="2">
    <location>
        <begin position="112"/>
        <end position="142"/>
    </location>
</feature>
<dbReference type="Proteomes" id="UP000189703">
    <property type="component" value="Unplaced"/>
</dbReference>
<dbReference type="GeneID" id="104611068"/>
<dbReference type="KEGG" id="nnu:104611068"/>
<dbReference type="InterPro" id="IPR046960">
    <property type="entry name" value="PPR_At4g14850-like_plant"/>
</dbReference>
<dbReference type="PANTHER" id="PTHR24015:SF548">
    <property type="entry name" value="OS08G0340900 PROTEIN"/>
    <property type="match status" value="1"/>
</dbReference>
<dbReference type="PROSITE" id="PS51375">
    <property type="entry name" value="PPR"/>
    <property type="match status" value="7"/>
</dbReference>
<dbReference type="FunFam" id="1.25.40.10:FF:001174">
    <property type="entry name" value="Pentatricopeptide repeat-containing protein At3g49740"/>
    <property type="match status" value="1"/>
</dbReference>
<dbReference type="Gene3D" id="1.25.40.10">
    <property type="entry name" value="Tetratricopeptide repeat domain"/>
    <property type="match status" value="5"/>
</dbReference>
<dbReference type="InterPro" id="IPR046848">
    <property type="entry name" value="E_motif"/>
</dbReference>
<feature type="repeat" description="PPR" evidence="2">
    <location>
        <begin position="145"/>
        <end position="179"/>
    </location>
</feature>
<dbReference type="AlphaFoldDB" id="A0A1U8QBV1"/>
<keyword evidence="3" id="KW-1185">Reference proteome</keyword>
<protein>
    <submittedName>
        <fullName evidence="4 5">Pentatricopeptide repeat-containing protein At3g49740</fullName>
    </submittedName>
</protein>
<evidence type="ECO:0000313" key="4">
    <source>
        <dbReference type="RefSeq" id="XP_010276285.1"/>
    </source>
</evidence>
<dbReference type="InterPro" id="IPR011990">
    <property type="entry name" value="TPR-like_helical_dom_sf"/>
</dbReference>
<evidence type="ECO:0000256" key="2">
    <source>
        <dbReference type="PROSITE-ProRule" id="PRU00708"/>
    </source>
</evidence>
<gene>
    <name evidence="4 5" type="primary">LOC104611068</name>
</gene>
<dbReference type="NCBIfam" id="TIGR00756">
    <property type="entry name" value="PPR"/>
    <property type="match status" value="8"/>
</dbReference>
<dbReference type="Pfam" id="PF13041">
    <property type="entry name" value="PPR_2"/>
    <property type="match status" value="5"/>
</dbReference>
<proteinExistence type="predicted"/>